<evidence type="ECO:0000256" key="3">
    <source>
        <dbReference type="ARBA" id="ARBA00022833"/>
    </source>
</evidence>
<dbReference type="Proteomes" id="UP001445335">
    <property type="component" value="Unassembled WGS sequence"/>
</dbReference>
<accession>A0AAW1RK81</accession>
<comment type="caution">
    <text evidence="7">The sequence shown here is derived from an EMBL/GenBank/DDBJ whole genome shotgun (WGS) entry which is preliminary data.</text>
</comment>
<reference evidence="7 8" key="1">
    <citation type="journal article" date="2024" name="Nat. Commun.">
        <title>Phylogenomics reveals the evolutionary origins of lichenization in chlorophyte algae.</title>
        <authorList>
            <person name="Puginier C."/>
            <person name="Libourel C."/>
            <person name="Otte J."/>
            <person name="Skaloud P."/>
            <person name="Haon M."/>
            <person name="Grisel S."/>
            <person name="Petersen M."/>
            <person name="Berrin J.G."/>
            <person name="Delaux P.M."/>
            <person name="Dal Grande F."/>
            <person name="Keller J."/>
        </authorList>
    </citation>
    <scope>NUCLEOTIDE SEQUENCE [LARGE SCALE GENOMIC DNA]</scope>
    <source>
        <strain evidence="7 8">SAG 245.80</strain>
    </source>
</reference>
<organism evidence="7 8">
    <name type="scientific">Elliptochloris bilobata</name>
    <dbReference type="NCBI Taxonomy" id="381761"/>
    <lineage>
        <taxon>Eukaryota</taxon>
        <taxon>Viridiplantae</taxon>
        <taxon>Chlorophyta</taxon>
        <taxon>core chlorophytes</taxon>
        <taxon>Trebouxiophyceae</taxon>
        <taxon>Trebouxiophyceae incertae sedis</taxon>
        <taxon>Elliptochloris clade</taxon>
        <taxon>Elliptochloris</taxon>
    </lineage>
</organism>
<dbReference type="GO" id="GO:0008270">
    <property type="term" value="F:zinc ion binding"/>
    <property type="evidence" value="ECO:0007669"/>
    <property type="project" value="UniProtKB-UniRule"/>
</dbReference>
<evidence type="ECO:0000256" key="1">
    <source>
        <dbReference type="ARBA" id="ARBA00022723"/>
    </source>
</evidence>
<dbReference type="InterPro" id="IPR007529">
    <property type="entry name" value="Znf_HIT"/>
</dbReference>
<gene>
    <name evidence="7" type="ORF">WJX81_000052</name>
</gene>
<dbReference type="GO" id="GO:0005634">
    <property type="term" value="C:nucleus"/>
    <property type="evidence" value="ECO:0007669"/>
    <property type="project" value="UniProtKB-ARBA"/>
</dbReference>
<sequence length="167" mass="17714">MAVVSDAERTQAATARLAALEDDDFAAVADAGADNSDDDFLVDLGTDDEPELGESAPRKRRKSRGGGAAGRGPKRKTRAMLEAERRGPRTFAGLLEETESASLEEGGPPPPAYTAAAVGPQVGAATRRWCSVCGFAAPYRCVRCGSRFCTRKCYGVHTETRCLKFVG</sequence>
<keyword evidence="8" id="KW-1185">Reference proteome</keyword>
<protein>
    <recommendedName>
        <fullName evidence="6">HIT-type domain-containing protein</fullName>
    </recommendedName>
</protein>
<proteinExistence type="predicted"/>
<keyword evidence="2 4" id="KW-0863">Zinc-finger</keyword>
<dbReference type="Pfam" id="PF04438">
    <property type="entry name" value="zf-HIT"/>
    <property type="match status" value="1"/>
</dbReference>
<feature type="compositionally biased region" description="Acidic residues" evidence="5">
    <location>
        <begin position="35"/>
        <end position="52"/>
    </location>
</feature>
<evidence type="ECO:0000256" key="4">
    <source>
        <dbReference type="PROSITE-ProRule" id="PRU00453"/>
    </source>
</evidence>
<keyword evidence="1" id="KW-0479">Metal-binding</keyword>
<dbReference type="AlphaFoldDB" id="A0AAW1RK81"/>
<evidence type="ECO:0000313" key="8">
    <source>
        <dbReference type="Proteomes" id="UP001445335"/>
    </source>
</evidence>
<dbReference type="CDD" id="cd21437">
    <property type="entry name" value="zf-HIT_ZNHIT1_like"/>
    <property type="match status" value="1"/>
</dbReference>
<evidence type="ECO:0000256" key="2">
    <source>
        <dbReference type="ARBA" id="ARBA00022771"/>
    </source>
</evidence>
<evidence type="ECO:0000313" key="7">
    <source>
        <dbReference type="EMBL" id="KAK9834123.1"/>
    </source>
</evidence>
<feature type="domain" description="HIT-type" evidence="6">
    <location>
        <begin position="130"/>
        <end position="162"/>
    </location>
</feature>
<evidence type="ECO:0000256" key="5">
    <source>
        <dbReference type="SAM" id="MobiDB-lite"/>
    </source>
</evidence>
<feature type="compositionally biased region" description="Low complexity" evidence="5">
    <location>
        <begin position="92"/>
        <end position="106"/>
    </location>
</feature>
<name>A0AAW1RK81_9CHLO</name>
<evidence type="ECO:0000259" key="6">
    <source>
        <dbReference type="PROSITE" id="PS51083"/>
    </source>
</evidence>
<feature type="region of interest" description="Disordered" evidence="5">
    <location>
        <begin position="30"/>
        <end position="108"/>
    </location>
</feature>
<dbReference type="PANTHER" id="PTHR13093">
    <property type="entry name" value="ZINC FINGER HIT DOMAIN CONTAINING PROTEIN 1"/>
    <property type="match status" value="1"/>
</dbReference>
<keyword evidence="3" id="KW-0862">Zinc</keyword>
<dbReference type="EMBL" id="JALJOU010000033">
    <property type="protein sequence ID" value="KAK9834123.1"/>
    <property type="molecule type" value="Genomic_DNA"/>
</dbReference>
<dbReference type="InterPro" id="IPR039723">
    <property type="entry name" value="Vps71/ZNHIT1"/>
</dbReference>
<dbReference type="GO" id="GO:0006338">
    <property type="term" value="P:chromatin remodeling"/>
    <property type="evidence" value="ECO:0007669"/>
    <property type="project" value="InterPro"/>
</dbReference>
<dbReference type="PROSITE" id="PS51083">
    <property type="entry name" value="ZF_HIT"/>
    <property type="match status" value="1"/>
</dbReference>